<reference evidence="4 5" key="1">
    <citation type="submission" date="2015-09" db="EMBL/GenBank/DDBJ databases">
        <title>Sorangium comparison.</title>
        <authorList>
            <person name="Zaburannyi N."/>
            <person name="Bunk B."/>
            <person name="Overmann J."/>
            <person name="Mueller R."/>
        </authorList>
    </citation>
    <scope>NUCLEOTIDE SEQUENCE [LARGE SCALE GENOMIC DNA]</scope>
    <source>
        <strain evidence="4 5">So ce26</strain>
    </source>
</reference>
<accession>A0A2L0F116</accession>
<dbReference type="PRINTS" id="PR01270">
    <property type="entry name" value="HDASUPER"/>
</dbReference>
<organism evidence="4 5">
    <name type="scientific">Sorangium cellulosum</name>
    <name type="common">Polyangium cellulosum</name>
    <dbReference type="NCBI Taxonomy" id="56"/>
    <lineage>
        <taxon>Bacteria</taxon>
        <taxon>Pseudomonadati</taxon>
        <taxon>Myxococcota</taxon>
        <taxon>Polyangia</taxon>
        <taxon>Polyangiales</taxon>
        <taxon>Polyangiaceae</taxon>
        <taxon>Sorangium</taxon>
    </lineage>
</organism>
<dbReference type="Pfam" id="PF00850">
    <property type="entry name" value="Hist_deacetyl"/>
    <property type="match status" value="1"/>
</dbReference>
<dbReference type="InterPro" id="IPR037138">
    <property type="entry name" value="His_deacetylse_dom_sf"/>
</dbReference>
<dbReference type="PANTHER" id="PTHR10625">
    <property type="entry name" value="HISTONE DEACETYLASE HDAC1-RELATED"/>
    <property type="match status" value="1"/>
</dbReference>
<dbReference type="InterPro" id="IPR023801">
    <property type="entry name" value="His_deacetylse_dom"/>
</dbReference>
<dbReference type="EMBL" id="CP012673">
    <property type="protein sequence ID" value="AUX45272.1"/>
    <property type="molecule type" value="Genomic_DNA"/>
</dbReference>
<dbReference type="Proteomes" id="UP000238348">
    <property type="component" value="Chromosome"/>
</dbReference>
<gene>
    <name evidence="4" type="ORF">SOCE26_067530</name>
</gene>
<proteinExistence type="inferred from homology"/>
<dbReference type="PANTHER" id="PTHR10625:SF19">
    <property type="entry name" value="HISTONE DEACETYLASE 12"/>
    <property type="match status" value="1"/>
</dbReference>
<dbReference type="InterPro" id="IPR023696">
    <property type="entry name" value="Ureohydrolase_dom_sf"/>
</dbReference>
<dbReference type="RefSeq" id="WP_199789390.1">
    <property type="nucleotide sequence ID" value="NZ_CP012673.1"/>
</dbReference>
<evidence type="ECO:0000259" key="3">
    <source>
        <dbReference type="Pfam" id="PF00850"/>
    </source>
</evidence>
<evidence type="ECO:0000256" key="1">
    <source>
        <dbReference type="ARBA" id="ARBA00005947"/>
    </source>
</evidence>
<dbReference type="Gene3D" id="3.40.800.20">
    <property type="entry name" value="Histone deacetylase domain"/>
    <property type="match status" value="1"/>
</dbReference>
<evidence type="ECO:0000313" key="5">
    <source>
        <dbReference type="Proteomes" id="UP000238348"/>
    </source>
</evidence>
<feature type="domain" description="Histone deacetylase" evidence="3">
    <location>
        <begin position="17"/>
        <end position="281"/>
    </location>
</feature>
<dbReference type="CDD" id="cd09993">
    <property type="entry name" value="HDAC_classIV"/>
    <property type="match status" value="1"/>
</dbReference>
<comment type="similarity">
    <text evidence="1">Belongs to the histone deacetylase family.</text>
</comment>
<evidence type="ECO:0000256" key="2">
    <source>
        <dbReference type="ARBA" id="ARBA00022801"/>
    </source>
</evidence>
<protein>
    <submittedName>
        <fullName evidence="4">Deacetylase</fullName>
    </submittedName>
</protein>
<keyword evidence="2" id="KW-0378">Hydrolase</keyword>
<evidence type="ECO:0000313" key="4">
    <source>
        <dbReference type="EMBL" id="AUX45272.1"/>
    </source>
</evidence>
<dbReference type="GO" id="GO:0040029">
    <property type="term" value="P:epigenetic regulation of gene expression"/>
    <property type="evidence" value="ECO:0007669"/>
    <property type="project" value="TreeGrafter"/>
</dbReference>
<name>A0A2L0F116_SORCE</name>
<sequence length="295" mass="31861">MRLFSSEGDTVELPPGHRFPMAKYARVRDELRREHPALVHEASRASWEDLSLAHDAGYLAAVRDGTLAAAEVRRLGLPWSDALVARSRRSTGGTLAALGWAMEHGAAGHLAGGTHHAFRDRGEGFCVFNDLAAAALVARRDHGVRRLAVVDLDVHQGNGTAALLRGDPGVFTLSLHGAKNYPFQKEVSSLDVELPDGCEDAEYLRALDAALEVVAAHRPELVLYQAGVDALAGDRLGRLALTHEGLSRRDARVFELTARLHVPLVVTLGGGYGRDIESTIAAHASVYRGLVERLR</sequence>
<dbReference type="AlphaFoldDB" id="A0A2L0F116"/>
<dbReference type="InterPro" id="IPR000286">
    <property type="entry name" value="HDACs"/>
</dbReference>
<dbReference type="InterPro" id="IPR044150">
    <property type="entry name" value="HDAC_classIV"/>
</dbReference>
<dbReference type="GO" id="GO:0016787">
    <property type="term" value="F:hydrolase activity"/>
    <property type="evidence" value="ECO:0007669"/>
    <property type="project" value="UniProtKB-KW"/>
</dbReference>
<dbReference type="SUPFAM" id="SSF52768">
    <property type="entry name" value="Arginase/deacetylase"/>
    <property type="match status" value="1"/>
</dbReference>
<dbReference type="GO" id="GO:0004407">
    <property type="term" value="F:histone deacetylase activity"/>
    <property type="evidence" value="ECO:0007669"/>
    <property type="project" value="InterPro"/>
</dbReference>